<gene>
    <name evidence="2" type="ORF">HMPREF9098_2288</name>
</gene>
<name>F0F2F3_9NEIS</name>
<protein>
    <submittedName>
        <fullName evidence="2">Uncharacterized protein</fullName>
    </submittedName>
</protein>
<keyword evidence="3" id="KW-1185">Reference proteome</keyword>
<sequence>MQKQPAPIFPKCRLLFLFGVLIRVAYFFSMDKKSLHIKSIIGLCTVFPKRCAADIGAVRKEDLLNNHVSFKLAGGHTKCRLLCVSI</sequence>
<dbReference type="Proteomes" id="UP000004088">
    <property type="component" value="Unassembled WGS sequence"/>
</dbReference>
<keyword evidence="1" id="KW-0812">Transmembrane</keyword>
<accession>F0F2F3</accession>
<feature type="transmembrane region" description="Helical" evidence="1">
    <location>
        <begin position="12"/>
        <end position="29"/>
    </location>
</feature>
<keyword evidence="1" id="KW-0472">Membrane</keyword>
<dbReference type="AlphaFoldDB" id="F0F2F3"/>
<comment type="caution">
    <text evidence="2">The sequence shown here is derived from an EMBL/GenBank/DDBJ whole genome shotgun (WGS) entry which is preliminary data.</text>
</comment>
<keyword evidence="1" id="KW-1133">Transmembrane helix</keyword>
<organism evidence="2 3">
    <name type="scientific">Kingella denitrificans ATCC 33394</name>
    <dbReference type="NCBI Taxonomy" id="888741"/>
    <lineage>
        <taxon>Bacteria</taxon>
        <taxon>Pseudomonadati</taxon>
        <taxon>Pseudomonadota</taxon>
        <taxon>Betaproteobacteria</taxon>
        <taxon>Neisseriales</taxon>
        <taxon>Neisseriaceae</taxon>
        <taxon>Kingella</taxon>
    </lineage>
</organism>
<dbReference type="HOGENOM" id="CLU_2493759_0_0_4"/>
<evidence type="ECO:0000256" key="1">
    <source>
        <dbReference type="SAM" id="Phobius"/>
    </source>
</evidence>
<evidence type="ECO:0000313" key="3">
    <source>
        <dbReference type="Proteomes" id="UP000004088"/>
    </source>
</evidence>
<dbReference type="STRING" id="888741.HMPREF9098_2288"/>
<dbReference type="EMBL" id="AEWV01000043">
    <property type="protein sequence ID" value="EGC16260.1"/>
    <property type="molecule type" value="Genomic_DNA"/>
</dbReference>
<reference evidence="2 3" key="1">
    <citation type="submission" date="2011-01" db="EMBL/GenBank/DDBJ databases">
        <authorList>
            <person name="Muzny D."/>
            <person name="Qin X."/>
            <person name="Deng J."/>
            <person name="Jiang H."/>
            <person name="Liu Y."/>
            <person name="Qu J."/>
            <person name="Song X.-Z."/>
            <person name="Zhang L."/>
            <person name="Thornton R."/>
            <person name="Coyle M."/>
            <person name="Francisco L."/>
            <person name="Jackson L."/>
            <person name="Javaid M."/>
            <person name="Korchina V."/>
            <person name="Kovar C."/>
            <person name="Mata R."/>
            <person name="Mathew T."/>
            <person name="Ngo R."/>
            <person name="Nguyen L."/>
            <person name="Nguyen N."/>
            <person name="Okwuonu G."/>
            <person name="Ongeri F."/>
            <person name="Pham C."/>
            <person name="Simmons D."/>
            <person name="Wilczek-Boney K."/>
            <person name="Hale W."/>
            <person name="Jakkamsetti A."/>
            <person name="Pham P."/>
            <person name="Ruth R."/>
            <person name="San Lucas F."/>
            <person name="Warren J."/>
            <person name="Zhang J."/>
            <person name="Zhao Z."/>
            <person name="Zhou C."/>
            <person name="Zhu D."/>
            <person name="Lee S."/>
            <person name="Bess C."/>
            <person name="Blankenburg K."/>
            <person name="Forbes L."/>
            <person name="Fu Q."/>
            <person name="Gubbala S."/>
            <person name="Hirani K."/>
            <person name="Jayaseelan J.C."/>
            <person name="Lara F."/>
            <person name="Munidasa M."/>
            <person name="Palculict T."/>
            <person name="Patil S."/>
            <person name="Pu L.-L."/>
            <person name="Saada N."/>
            <person name="Tang L."/>
            <person name="Weissenberger G."/>
            <person name="Zhu Y."/>
            <person name="Hemphill L."/>
            <person name="Shang Y."/>
            <person name="Youmans B."/>
            <person name="Ayvaz T."/>
            <person name="Ross M."/>
            <person name="Santibanez J."/>
            <person name="Aqrawi P."/>
            <person name="Gross S."/>
            <person name="Joshi V."/>
            <person name="Fowler G."/>
            <person name="Nazareth L."/>
            <person name="Reid J."/>
            <person name="Worley K."/>
            <person name="Petrosino J."/>
            <person name="Highlander S."/>
            <person name="Gibbs R."/>
        </authorList>
    </citation>
    <scope>NUCLEOTIDE SEQUENCE [LARGE SCALE GENOMIC DNA]</scope>
    <source>
        <strain evidence="2 3">ATCC 33394</strain>
    </source>
</reference>
<proteinExistence type="predicted"/>
<evidence type="ECO:0000313" key="2">
    <source>
        <dbReference type="EMBL" id="EGC16260.1"/>
    </source>
</evidence>